<dbReference type="Pfam" id="PF01738">
    <property type="entry name" value="DLH"/>
    <property type="match status" value="1"/>
</dbReference>
<dbReference type="Gene3D" id="3.40.50.1820">
    <property type="entry name" value="alpha/beta hydrolase"/>
    <property type="match status" value="1"/>
</dbReference>
<evidence type="ECO:0000313" key="3">
    <source>
        <dbReference type="Proteomes" id="UP001465668"/>
    </source>
</evidence>
<gene>
    <name evidence="2" type="ORF">SCAR479_00354</name>
</gene>
<evidence type="ECO:0000313" key="2">
    <source>
        <dbReference type="EMBL" id="KAK9783795.1"/>
    </source>
</evidence>
<dbReference type="Proteomes" id="UP001465668">
    <property type="component" value="Unassembled WGS sequence"/>
</dbReference>
<dbReference type="PANTHER" id="PTHR17630:SF105">
    <property type="entry name" value="DIENELACTONE HYDROLASE FAMILY PROTEIN (AFU_ORTHOLOGUE AFUA_4G08790)"/>
    <property type="match status" value="1"/>
</dbReference>
<dbReference type="PANTHER" id="PTHR17630">
    <property type="entry name" value="DIENELACTONE HYDROLASE"/>
    <property type="match status" value="1"/>
</dbReference>
<proteinExistence type="predicted"/>
<accession>A0ABR2Y994</accession>
<feature type="domain" description="Dienelactone hydrolase" evidence="1">
    <location>
        <begin position="28"/>
        <end position="268"/>
    </location>
</feature>
<organism evidence="2 3">
    <name type="scientific">Seiridium cardinale</name>
    <dbReference type="NCBI Taxonomy" id="138064"/>
    <lineage>
        <taxon>Eukaryota</taxon>
        <taxon>Fungi</taxon>
        <taxon>Dikarya</taxon>
        <taxon>Ascomycota</taxon>
        <taxon>Pezizomycotina</taxon>
        <taxon>Sordariomycetes</taxon>
        <taxon>Xylariomycetidae</taxon>
        <taxon>Amphisphaeriales</taxon>
        <taxon>Sporocadaceae</taxon>
        <taxon>Seiridium</taxon>
    </lineage>
</organism>
<sequence length="273" mass="30415">MSCSGCFRSHSHAGEPTGVISEIHGRQTYVATPPADVQRKGIIIIIIIVPDAFGWEFANNRLLADQYASRGDFTVYLPNFMENGSVPTWLLDTMAQLSDTESSWDWLWNPYEVVPFFIYNSFGRSRPRIRAFFEAVRLHEGFDRAIGAAGFCWGGRPVMSLAHPESVAANGKQLVDTVFTGHPDALSLPDDAGKVMRPVSTAIGDKDMVTPMSQVDVIKKTWRTLEDVPTEVQVYAGADHGFCIRVDPHNKNHTQQSKEAEEQGMRCFNKHLG</sequence>
<dbReference type="InterPro" id="IPR002925">
    <property type="entry name" value="Dienelactn_hydro"/>
</dbReference>
<comment type="caution">
    <text evidence="2">The sequence shown here is derived from an EMBL/GenBank/DDBJ whole genome shotgun (WGS) entry which is preliminary data.</text>
</comment>
<protein>
    <recommendedName>
        <fullName evidence="1">Dienelactone hydrolase domain-containing protein</fullName>
    </recommendedName>
</protein>
<dbReference type="SUPFAM" id="SSF53474">
    <property type="entry name" value="alpha/beta-Hydrolases"/>
    <property type="match status" value="1"/>
</dbReference>
<reference evidence="2 3" key="1">
    <citation type="submission" date="2024-02" db="EMBL/GenBank/DDBJ databases">
        <title>First draft genome assembly of two strains of Seiridium cardinale.</title>
        <authorList>
            <person name="Emiliani G."/>
            <person name="Scali E."/>
        </authorList>
    </citation>
    <scope>NUCLEOTIDE SEQUENCE [LARGE SCALE GENOMIC DNA]</scope>
    <source>
        <strain evidence="2 3">BM-138-000479</strain>
    </source>
</reference>
<dbReference type="EMBL" id="JARVKM010000001">
    <property type="protein sequence ID" value="KAK9783795.1"/>
    <property type="molecule type" value="Genomic_DNA"/>
</dbReference>
<evidence type="ECO:0000259" key="1">
    <source>
        <dbReference type="Pfam" id="PF01738"/>
    </source>
</evidence>
<dbReference type="InterPro" id="IPR029058">
    <property type="entry name" value="AB_hydrolase_fold"/>
</dbReference>
<keyword evidence="3" id="KW-1185">Reference proteome</keyword>
<name>A0ABR2Y994_9PEZI</name>